<protein>
    <submittedName>
        <fullName evidence="2">Uncharacterized protein</fullName>
    </submittedName>
</protein>
<evidence type="ECO:0000256" key="1">
    <source>
        <dbReference type="SAM" id="MobiDB-lite"/>
    </source>
</evidence>
<feature type="region of interest" description="Disordered" evidence="1">
    <location>
        <begin position="96"/>
        <end position="127"/>
    </location>
</feature>
<accession>A0A6C0AWB7</accession>
<feature type="compositionally biased region" description="Basic and acidic residues" evidence="1">
    <location>
        <begin position="104"/>
        <end position="121"/>
    </location>
</feature>
<sequence length="127" mass="14714">MNGGKVKKEIMTMGSNQINIDGNIVSKTNYEGYSHDGKNININYYNNGKQGRLENLSLNDFSKMLNNPFFNDDEEIHVIKKNLNPKHKKYMDMLKILNKPKKKYSTDKTKKSPKGKKSDKTKSKKRK</sequence>
<dbReference type="AlphaFoldDB" id="A0A6C0AWB7"/>
<name>A0A6C0AWB7_9ZZZZ</name>
<proteinExistence type="predicted"/>
<reference evidence="2" key="1">
    <citation type="journal article" date="2020" name="Nature">
        <title>Giant virus diversity and host interactions through global metagenomics.</title>
        <authorList>
            <person name="Schulz F."/>
            <person name="Roux S."/>
            <person name="Paez-Espino D."/>
            <person name="Jungbluth S."/>
            <person name="Walsh D.A."/>
            <person name="Denef V.J."/>
            <person name="McMahon K.D."/>
            <person name="Konstantinidis K.T."/>
            <person name="Eloe-Fadrosh E.A."/>
            <person name="Kyrpides N.C."/>
            <person name="Woyke T."/>
        </authorList>
    </citation>
    <scope>NUCLEOTIDE SEQUENCE</scope>
    <source>
        <strain evidence="2">GVMAG-S-ERX555965-48</strain>
    </source>
</reference>
<dbReference type="EMBL" id="MN738776">
    <property type="protein sequence ID" value="QHS84249.1"/>
    <property type="molecule type" value="Genomic_DNA"/>
</dbReference>
<organism evidence="2">
    <name type="scientific">viral metagenome</name>
    <dbReference type="NCBI Taxonomy" id="1070528"/>
    <lineage>
        <taxon>unclassified sequences</taxon>
        <taxon>metagenomes</taxon>
        <taxon>organismal metagenomes</taxon>
    </lineage>
</organism>
<evidence type="ECO:0000313" key="2">
    <source>
        <dbReference type="EMBL" id="QHS84249.1"/>
    </source>
</evidence>